<evidence type="ECO:0000313" key="2">
    <source>
        <dbReference type="EnsemblPlants" id="Pp3c11_2260V3.1"/>
    </source>
</evidence>
<protein>
    <submittedName>
        <fullName evidence="1 2">Uncharacterized protein</fullName>
    </submittedName>
</protein>
<evidence type="ECO:0000313" key="1">
    <source>
        <dbReference type="EMBL" id="PNR44718.1"/>
    </source>
</evidence>
<reference evidence="1 3" key="1">
    <citation type="journal article" date="2008" name="Science">
        <title>The Physcomitrella genome reveals evolutionary insights into the conquest of land by plants.</title>
        <authorList>
            <person name="Rensing S."/>
            <person name="Lang D."/>
            <person name="Zimmer A."/>
            <person name="Terry A."/>
            <person name="Salamov A."/>
            <person name="Shapiro H."/>
            <person name="Nishiyama T."/>
            <person name="Perroud P.-F."/>
            <person name="Lindquist E."/>
            <person name="Kamisugi Y."/>
            <person name="Tanahashi T."/>
            <person name="Sakakibara K."/>
            <person name="Fujita T."/>
            <person name="Oishi K."/>
            <person name="Shin-I T."/>
            <person name="Kuroki Y."/>
            <person name="Toyoda A."/>
            <person name="Suzuki Y."/>
            <person name="Hashimoto A."/>
            <person name="Yamaguchi K."/>
            <person name="Sugano A."/>
            <person name="Kohara Y."/>
            <person name="Fujiyama A."/>
            <person name="Anterola A."/>
            <person name="Aoki S."/>
            <person name="Ashton N."/>
            <person name="Barbazuk W.B."/>
            <person name="Barker E."/>
            <person name="Bennetzen J."/>
            <person name="Bezanilla M."/>
            <person name="Blankenship R."/>
            <person name="Cho S.H."/>
            <person name="Dutcher S."/>
            <person name="Estelle M."/>
            <person name="Fawcett J.A."/>
            <person name="Gundlach H."/>
            <person name="Hanada K."/>
            <person name="Heyl A."/>
            <person name="Hicks K.A."/>
            <person name="Hugh J."/>
            <person name="Lohr M."/>
            <person name="Mayer K."/>
            <person name="Melkozernov A."/>
            <person name="Murata T."/>
            <person name="Nelson D."/>
            <person name="Pils B."/>
            <person name="Prigge M."/>
            <person name="Reiss B."/>
            <person name="Renner T."/>
            <person name="Rombauts S."/>
            <person name="Rushton P."/>
            <person name="Sanderfoot A."/>
            <person name="Schween G."/>
            <person name="Shiu S.-H."/>
            <person name="Stueber K."/>
            <person name="Theodoulou F.L."/>
            <person name="Tu H."/>
            <person name="Van de Peer Y."/>
            <person name="Verrier P.J."/>
            <person name="Waters E."/>
            <person name="Wood A."/>
            <person name="Yang L."/>
            <person name="Cove D."/>
            <person name="Cuming A."/>
            <person name="Hasebe M."/>
            <person name="Lucas S."/>
            <person name="Mishler D.B."/>
            <person name="Reski R."/>
            <person name="Grigoriev I."/>
            <person name="Quatrano R.S."/>
            <person name="Boore J.L."/>
        </authorList>
    </citation>
    <scope>NUCLEOTIDE SEQUENCE [LARGE SCALE GENOMIC DNA]</scope>
    <source>
        <strain evidence="2 3">cv. Gransden 2004</strain>
    </source>
</reference>
<dbReference type="EMBL" id="ABEU02000011">
    <property type="protein sequence ID" value="PNR44718.1"/>
    <property type="molecule type" value="Genomic_DNA"/>
</dbReference>
<accession>A0A2K1JT58</accession>
<name>A0A2K1JT58_PHYPA</name>
<dbReference type="Gramene" id="Pp3c11_2260V3.1">
    <property type="protein sequence ID" value="Pp3c11_2260V3.1"/>
    <property type="gene ID" value="Pp3c11_2260"/>
</dbReference>
<reference evidence="1 3" key="2">
    <citation type="journal article" date="2018" name="Plant J.">
        <title>The Physcomitrella patens chromosome-scale assembly reveals moss genome structure and evolution.</title>
        <authorList>
            <person name="Lang D."/>
            <person name="Ullrich K.K."/>
            <person name="Murat F."/>
            <person name="Fuchs J."/>
            <person name="Jenkins J."/>
            <person name="Haas F.B."/>
            <person name="Piednoel M."/>
            <person name="Gundlach H."/>
            <person name="Van Bel M."/>
            <person name="Meyberg R."/>
            <person name="Vives C."/>
            <person name="Morata J."/>
            <person name="Symeonidi A."/>
            <person name="Hiss M."/>
            <person name="Muchero W."/>
            <person name="Kamisugi Y."/>
            <person name="Saleh O."/>
            <person name="Blanc G."/>
            <person name="Decker E.L."/>
            <person name="van Gessel N."/>
            <person name="Grimwood J."/>
            <person name="Hayes R.D."/>
            <person name="Graham S.W."/>
            <person name="Gunter L.E."/>
            <person name="McDaniel S.F."/>
            <person name="Hoernstein S.N.W."/>
            <person name="Larsson A."/>
            <person name="Li F.W."/>
            <person name="Perroud P.F."/>
            <person name="Phillips J."/>
            <person name="Ranjan P."/>
            <person name="Rokshar D.S."/>
            <person name="Rothfels C.J."/>
            <person name="Schneider L."/>
            <person name="Shu S."/>
            <person name="Stevenson D.W."/>
            <person name="Thummler F."/>
            <person name="Tillich M."/>
            <person name="Villarreal Aguilar J.C."/>
            <person name="Widiez T."/>
            <person name="Wong G.K."/>
            <person name="Wymore A."/>
            <person name="Zhang Y."/>
            <person name="Zimmer A.D."/>
            <person name="Quatrano R.S."/>
            <person name="Mayer K.F.X."/>
            <person name="Goodstein D."/>
            <person name="Casacuberta J.M."/>
            <person name="Vandepoele K."/>
            <person name="Reski R."/>
            <person name="Cuming A.C."/>
            <person name="Tuskan G.A."/>
            <person name="Maumus F."/>
            <person name="Salse J."/>
            <person name="Schmutz J."/>
            <person name="Rensing S.A."/>
        </authorList>
    </citation>
    <scope>NUCLEOTIDE SEQUENCE [LARGE SCALE GENOMIC DNA]</scope>
    <source>
        <strain evidence="2 3">cv. Gransden 2004</strain>
    </source>
</reference>
<dbReference type="EnsemblPlants" id="Pp3c11_2260V3.1">
    <property type="protein sequence ID" value="Pp3c11_2260V3.1"/>
    <property type="gene ID" value="Pp3c11_2260"/>
</dbReference>
<organism evidence="1">
    <name type="scientific">Physcomitrium patens</name>
    <name type="common">Spreading-leaved earth moss</name>
    <name type="synonym">Physcomitrella patens</name>
    <dbReference type="NCBI Taxonomy" id="3218"/>
    <lineage>
        <taxon>Eukaryota</taxon>
        <taxon>Viridiplantae</taxon>
        <taxon>Streptophyta</taxon>
        <taxon>Embryophyta</taxon>
        <taxon>Bryophyta</taxon>
        <taxon>Bryophytina</taxon>
        <taxon>Bryopsida</taxon>
        <taxon>Funariidae</taxon>
        <taxon>Funariales</taxon>
        <taxon>Funariaceae</taxon>
        <taxon>Physcomitrium</taxon>
    </lineage>
</organism>
<dbReference type="AlphaFoldDB" id="A0A2K1JT58"/>
<dbReference type="Proteomes" id="UP000006727">
    <property type="component" value="Chromosome 11"/>
</dbReference>
<evidence type="ECO:0000313" key="3">
    <source>
        <dbReference type="Proteomes" id="UP000006727"/>
    </source>
</evidence>
<dbReference type="Gene3D" id="3.30.240.30">
    <property type="match status" value="1"/>
</dbReference>
<dbReference type="InParanoid" id="A0A2K1JT58"/>
<reference evidence="2" key="3">
    <citation type="submission" date="2020-12" db="UniProtKB">
        <authorList>
            <consortium name="EnsemblPlants"/>
        </authorList>
    </citation>
    <scope>IDENTIFICATION</scope>
</reference>
<gene>
    <name evidence="1" type="ORF">PHYPA_014488</name>
</gene>
<proteinExistence type="predicted"/>
<keyword evidence="3" id="KW-1185">Reference proteome</keyword>
<sequence length="51" mass="5920">MCSWLFNHFRENFEDKGGRKIALRPEPTPSLARLVLEQRHGFTSNDIGIMC</sequence>